<dbReference type="CDD" id="cd07451">
    <property type="entry name" value="CRD_SMO"/>
    <property type="match status" value="1"/>
</dbReference>
<dbReference type="InterPro" id="IPR041771">
    <property type="entry name" value="SMO_CRD"/>
</dbReference>
<keyword evidence="12" id="KW-0675">Receptor</keyword>
<dbReference type="InterPro" id="IPR035683">
    <property type="entry name" value="SMO_7TM"/>
</dbReference>
<dbReference type="GO" id="GO:0009888">
    <property type="term" value="P:tissue development"/>
    <property type="evidence" value="ECO:0007669"/>
    <property type="project" value="UniProtKB-ARBA"/>
</dbReference>
<keyword evidence="10 19" id="KW-0472">Membrane</keyword>
<dbReference type="Pfam" id="PF01392">
    <property type="entry name" value="Fz"/>
    <property type="match status" value="1"/>
</dbReference>
<keyword evidence="5" id="KW-1003">Cell membrane</keyword>
<accession>A0A6L2PH12</accession>
<dbReference type="GO" id="GO:0005929">
    <property type="term" value="C:cilium"/>
    <property type="evidence" value="ECO:0007669"/>
    <property type="project" value="UniProtKB-SubCell"/>
</dbReference>
<evidence type="ECO:0000256" key="8">
    <source>
        <dbReference type="ARBA" id="ARBA00022989"/>
    </source>
</evidence>
<feature type="transmembrane region" description="Helical" evidence="19">
    <location>
        <begin position="530"/>
        <end position="549"/>
    </location>
</feature>
<keyword evidence="15" id="KW-0966">Cell projection</keyword>
<dbReference type="InterPro" id="IPR036790">
    <property type="entry name" value="Frizzled_dom_sf"/>
</dbReference>
<evidence type="ECO:0000256" key="11">
    <source>
        <dbReference type="ARBA" id="ARBA00023157"/>
    </source>
</evidence>
<protein>
    <recommendedName>
        <fullName evidence="16">Protein smoothened</fullName>
    </recommendedName>
</protein>
<dbReference type="InParanoid" id="A0A6L2PH12"/>
<dbReference type="EMBL" id="BLKM01000329">
    <property type="protein sequence ID" value="GFG31744.1"/>
    <property type="molecule type" value="Genomic_DNA"/>
</dbReference>
<gene>
    <name evidence="22" type="ORF">Cfor_04184</name>
</gene>
<evidence type="ECO:0000256" key="15">
    <source>
        <dbReference type="ARBA" id="ARBA00023273"/>
    </source>
</evidence>
<dbReference type="GO" id="GO:0071679">
    <property type="term" value="P:commissural neuron axon guidance"/>
    <property type="evidence" value="ECO:0007669"/>
    <property type="project" value="TreeGrafter"/>
</dbReference>
<dbReference type="GO" id="GO:0004930">
    <property type="term" value="F:G protein-coupled receptor activity"/>
    <property type="evidence" value="ECO:0007669"/>
    <property type="project" value="UniProtKB-KW"/>
</dbReference>
<feature type="compositionally biased region" description="Low complexity" evidence="18">
    <location>
        <begin position="694"/>
        <end position="708"/>
    </location>
</feature>
<evidence type="ECO:0000256" key="12">
    <source>
        <dbReference type="ARBA" id="ARBA00023170"/>
    </source>
</evidence>
<dbReference type="PROSITE" id="PS50038">
    <property type="entry name" value="FZ"/>
    <property type="match status" value="1"/>
</dbReference>
<evidence type="ECO:0000256" key="14">
    <source>
        <dbReference type="ARBA" id="ARBA00023224"/>
    </source>
</evidence>
<comment type="caution">
    <text evidence="17">Lacks conserved residue(s) required for the propagation of feature annotation.</text>
</comment>
<keyword evidence="11" id="KW-1015">Disulfide bond</keyword>
<keyword evidence="9" id="KW-0297">G-protein coupled receptor</keyword>
<name>A0A6L2PH12_COPFO</name>
<keyword evidence="8 19" id="KW-1133">Transmembrane helix</keyword>
<evidence type="ECO:0000259" key="20">
    <source>
        <dbReference type="PROSITE" id="PS50038"/>
    </source>
</evidence>
<dbReference type="Gene3D" id="1.10.2000.10">
    <property type="entry name" value="Frizzled cysteine-rich domain"/>
    <property type="match status" value="1"/>
</dbReference>
<dbReference type="InterPro" id="IPR017981">
    <property type="entry name" value="GPCR_2-like_7TM"/>
</dbReference>
<dbReference type="CDD" id="cd15030">
    <property type="entry name" value="7tmF_SMO_homolog"/>
    <property type="match status" value="1"/>
</dbReference>
<dbReference type="Gene3D" id="1.20.1070.10">
    <property type="entry name" value="Rhodopsin 7-helix transmembrane proteins"/>
    <property type="match status" value="1"/>
</dbReference>
<evidence type="ECO:0000256" key="1">
    <source>
        <dbReference type="ARBA" id="ARBA00004138"/>
    </source>
</evidence>
<comment type="caution">
    <text evidence="22">The sequence shown here is derived from an EMBL/GenBank/DDBJ whole genome shotgun (WGS) entry which is preliminary data.</text>
</comment>
<evidence type="ECO:0000256" key="10">
    <source>
        <dbReference type="ARBA" id="ARBA00023136"/>
    </source>
</evidence>
<dbReference type="Proteomes" id="UP000502823">
    <property type="component" value="Unassembled WGS sequence"/>
</dbReference>
<feature type="domain" description="G-protein coupled receptors family 2 profile 2" evidence="21">
    <location>
        <begin position="242"/>
        <end position="556"/>
    </location>
</feature>
<feature type="transmembrane region" description="Helical" evidence="19">
    <location>
        <begin position="414"/>
        <end position="436"/>
    </location>
</feature>
<comment type="subcellular location">
    <subcellularLocation>
        <location evidence="2">Cell membrane</location>
        <topology evidence="2">Multi-pass membrane protein</topology>
    </subcellularLocation>
    <subcellularLocation>
        <location evidence="1">Cell projection</location>
        <location evidence="1">Cilium</location>
    </subcellularLocation>
</comment>
<dbReference type="Pfam" id="PF01534">
    <property type="entry name" value="Frizzled"/>
    <property type="match status" value="1"/>
</dbReference>
<proteinExistence type="inferred from homology"/>
<evidence type="ECO:0000259" key="21">
    <source>
        <dbReference type="PROSITE" id="PS50261"/>
    </source>
</evidence>
<dbReference type="InterPro" id="IPR000539">
    <property type="entry name" value="Frizzled/Smoothened_7TM"/>
</dbReference>
<keyword evidence="4" id="KW-0217">Developmental protein</keyword>
<feature type="region of interest" description="Disordered" evidence="18">
    <location>
        <begin position="1129"/>
        <end position="1160"/>
    </location>
</feature>
<reference evidence="23" key="1">
    <citation type="submission" date="2020-01" db="EMBL/GenBank/DDBJ databases">
        <title>Draft genome sequence of the Termite Coptotermes fromosanus.</title>
        <authorList>
            <person name="Itakura S."/>
            <person name="Yosikawa Y."/>
            <person name="Umezawa K."/>
        </authorList>
    </citation>
    <scope>NUCLEOTIDE SEQUENCE [LARGE SCALE GENOMIC DNA]</scope>
</reference>
<dbReference type="GO" id="GO:0005113">
    <property type="term" value="F:patched binding"/>
    <property type="evidence" value="ECO:0007669"/>
    <property type="project" value="TreeGrafter"/>
</dbReference>
<dbReference type="OrthoDB" id="10064659at2759"/>
<sequence>MQGSVVSKLSCVTVFSAISHFVLGETRGNNVTFIGSSNFSNADSWYEGEHAFLGNIFSPGDAILPPPDGKGPYCRHPAKCEPLNYTTCMGVKLPYSCTTLELVGDLSTQEQVQEKLQQWRRLHHIPKCWAVVQQFLCALYMPKCENGTVDLPSQEMCKMTMGPCRLLEPTNNWPSFFKCDDTTRFPPMCKNDVRELKFNTTGQCQSPLLPTDNSQAFYEGVEGCGVQCQNPMLTDDEHRQIHQLVAWAGTICLLFNLFTVMTFFIDWRSANKYPALVIFYINCCFLVSCVGWLVQFIPGARESIVCRKDGTLRMSEPRQDKYPLWENLSCVIVFVLVYYFIMAALVWFVILTYTWHISFQALGKIQERIDKKSAYFHMVAWSLPLVLTITIMALGEIDGDSVAGICFVGYVNKAARAGFLLGPLTTVILVGGYFLSRGLITLVRLKINSQDIISERASTKIRETIVRIGLFSLLMLVFVMVTFVCHMYEFHHHDGWKDSFRKLIICQVLNSGSVDRNHCRMDSRPSLSMLQLHLLVMFLAGVIMSSWVWTSSTVDTWRRCVRRTLNSQAEEPVRLKKHKVIAQAFAKRKTFNKAGRLSLSFHSTHEDPVGKLFYDFSAASQDLSSTWAAALPKLMTRRGALIGVTTGSNSSQQHNSIDSEISYSVRRVSVESRRHSLDSQVSVQIAEVTATRKAAATPMPTTGAATAPGCGGRKTRNRRHRREFGRGRNCRVGPVFVHGGSTTSQESQLGAQILSALTVANTNITSFVPNLKKRRVGNAGLGSSKVNLPYALPVQSLDMSDEEQNSNEKVPGPAKIFDVILCGEANDMELEDVNRSEGDGSEKSVAENDERARISTDLNLEQCNSRTDGSVNKRKGRSIEVNDSIEICHDKAINTSDTKNASNCYRKPSSELSCQSKTVDSSGHGIRTTEAKNFRNGYGDFRNRNIPDEVKLYLTEESDDEPPHKPNFITSLDAAGISDGSTSFCPELSRLAILSSHSGVSLGSPHSFGTGKIRMITVAPCKQTNGDDKKSAKVCNIGTQTSLSIGSIEVQEGNATHTSLLPLKACTSQSTQVSPPPSRSSLPPSRPQRHPEKSQPSHINKVTGNISSSPISRGLNYSYNAQKLVKELTANNQVGPPVRPERRKSTQGKDIARSKSADDTSIELQWRPILL</sequence>
<dbReference type="SMART" id="SM01330">
    <property type="entry name" value="Frizzled"/>
    <property type="match status" value="1"/>
</dbReference>
<feature type="region of interest" description="Disordered" evidence="18">
    <location>
        <begin position="832"/>
        <end position="854"/>
    </location>
</feature>
<dbReference type="GO" id="GO:0007224">
    <property type="term" value="P:smoothened signaling pathway"/>
    <property type="evidence" value="ECO:0007669"/>
    <property type="project" value="TreeGrafter"/>
</dbReference>
<feature type="region of interest" description="Disordered" evidence="18">
    <location>
        <begin position="693"/>
        <end position="718"/>
    </location>
</feature>
<keyword evidence="23" id="KW-1185">Reference proteome</keyword>
<dbReference type="SMART" id="SM00063">
    <property type="entry name" value="FRI"/>
    <property type="match status" value="1"/>
</dbReference>
<dbReference type="PROSITE" id="PS50261">
    <property type="entry name" value="G_PROTEIN_RECEP_F2_4"/>
    <property type="match status" value="1"/>
</dbReference>
<evidence type="ECO:0000313" key="23">
    <source>
        <dbReference type="Proteomes" id="UP000502823"/>
    </source>
</evidence>
<evidence type="ECO:0000256" key="13">
    <source>
        <dbReference type="ARBA" id="ARBA00023180"/>
    </source>
</evidence>
<evidence type="ECO:0000256" key="17">
    <source>
        <dbReference type="PROSITE-ProRule" id="PRU00090"/>
    </source>
</evidence>
<keyword evidence="6 19" id="KW-0812">Transmembrane</keyword>
<dbReference type="GO" id="GO:0030425">
    <property type="term" value="C:dendrite"/>
    <property type="evidence" value="ECO:0007669"/>
    <property type="project" value="TreeGrafter"/>
</dbReference>
<dbReference type="SUPFAM" id="SSF63501">
    <property type="entry name" value="Frizzled cysteine-rich domain"/>
    <property type="match status" value="1"/>
</dbReference>
<evidence type="ECO:0000256" key="6">
    <source>
        <dbReference type="ARBA" id="ARBA00022692"/>
    </source>
</evidence>
<evidence type="ECO:0000313" key="22">
    <source>
        <dbReference type="EMBL" id="GFG31744.1"/>
    </source>
</evidence>
<evidence type="ECO:0000256" key="2">
    <source>
        <dbReference type="ARBA" id="ARBA00004651"/>
    </source>
</evidence>
<feature type="domain" description="FZ" evidence="20">
    <location>
        <begin position="75"/>
        <end position="192"/>
    </location>
</feature>
<dbReference type="FunFam" id="1.20.1070.10:FF:000068">
    <property type="entry name" value="Smoothened, frizzled class receptor"/>
    <property type="match status" value="1"/>
</dbReference>
<feature type="compositionally biased region" description="Low complexity" evidence="18">
    <location>
        <begin position="1067"/>
        <end position="1083"/>
    </location>
</feature>
<feature type="region of interest" description="Disordered" evidence="18">
    <location>
        <begin position="1067"/>
        <end position="1113"/>
    </location>
</feature>
<feature type="compositionally biased region" description="Polar residues" evidence="18">
    <location>
        <begin position="1096"/>
        <end position="1113"/>
    </location>
</feature>
<dbReference type="GO" id="GO:0007389">
    <property type="term" value="P:pattern specification process"/>
    <property type="evidence" value="ECO:0007669"/>
    <property type="project" value="TreeGrafter"/>
</dbReference>
<evidence type="ECO:0000256" key="4">
    <source>
        <dbReference type="ARBA" id="ARBA00022473"/>
    </source>
</evidence>
<dbReference type="GO" id="GO:0005886">
    <property type="term" value="C:plasma membrane"/>
    <property type="evidence" value="ECO:0007669"/>
    <property type="project" value="UniProtKB-SubCell"/>
</dbReference>
<evidence type="ECO:0000256" key="5">
    <source>
        <dbReference type="ARBA" id="ARBA00022475"/>
    </source>
</evidence>
<feature type="transmembrane region" description="Helical" evidence="19">
    <location>
        <begin position="374"/>
        <end position="394"/>
    </location>
</feature>
<evidence type="ECO:0000256" key="7">
    <source>
        <dbReference type="ARBA" id="ARBA00022729"/>
    </source>
</evidence>
<evidence type="ECO:0000256" key="18">
    <source>
        <dbReference type="SAM" id="MobiDB-lite"/>
    </source>
</evidence>
<dbReference type="PANTHER" id="PTHR11309">
    <property type="entry name" value="FRIZZLED"/>
    <property type="match status" value="1"/>
</dbReference>
<feature type="transmembrane region" description="Helical" evidence="19">
    <location>
        <begin position="465"/>
        <end position="489"/>
    </location>
</feature>
<keyword evidence="13" id="KW-0325">Glycoprotein</keyword>
<dbReference type="InterPro" id="IPR020067">
    <property type="entry name" value="Frizzled_dom"/>
</dbReference>
<evidence type="ECO:0000256" key="16">
    <source>
        <dbReference type="ARBA" id="ARBA00035037"/>
    </source>
</evidence>
<organism evidence="22 23">
    <name type="scientific">Coptotermes formosanus</name>
    <name type="common">Formosan subterranean termite</name>
    <dbReference type="NCBI Taxonomy" id="36987"/>
    <lineage>
        <taxon>Eukaryota</taxon>
        <taxon>Metazoa</taxon>
        <taxon>Ecdysozoa</taxon>
        <taxon>Arthropoda</taxon>
        <taxon>Hexapoda</taxon>
        <taxon>Insecta</taxon>
        <taxon>Pterygota</taxon>
        <taxon>Neoptera</taxon>
        <taxon>Polyneoptera</taxon>
        <taxon>Dictyoptera</taxon>
        <taxon>Blattodea</taxon>
        <taxon>Blattoidea</taxon>
        <taxon>Termitoidae</taxon>
        <taxon>Rhinotermitidae</taxon>
        <taxon>Coptotermes</taxon>
    </lineage>
</organism>
<dbReference type="FunCoup" id="A0A6L2PH12">
    <property type="interactions" value="432"/>
</dbReference>
<evidence type="ECO:0000256" key="3">
    <source>
        <dbReference type="ARBA" id="ARBA00008077"/>
    </source>
</evidence>
<feature type="transmembrane region" description="Helical" evidence="19">
    <location>
        <begin position="277"/>
        <end position="297"/>
    </location>
</feature>
<dbReference type="PRINTS" id="PR00489">
    <property type="entry name" value="FRIZZLED"/>
</dbReference>
<dbReference type="GO" id="GO:0007417">
    <property type="term" value="P:central nervous system development"/>
    <property type="evidence" value="ECO:0007669"/>
    <property type="project" value="TreeGrafter"/>
</dbReference>
<dbReference type="InterPro" id="IPR015526">
    <property type="entry name" value="Frizzled/SFRP"/>
</dbReference>
<comment type="similarity">
    <text evidence="3">Belongs to the G-protein coupled receptor Fz/Smo family.</text>
</comment>
<feature type="transmembrane region" description="Helical" evidence="19">
    <location>
        <begin position="244"/>
        <end position="265"/>
    </location>
</feature>
<evidence type="ECO:0000256" key="19">
    <source>
        <dbReference type="SAM" id="Phobius"/>
    </source>
</evidence>
<keyword evidence="14" id="KW-0807">Transducer</keyword>
<keyword evidence="7" id="KW-0732">Signal</keyword>
<dbReference type="AlphaFoldDB" id="A0A6L2PH12"/>
<feature type="transmembrane region" description="Helical" evidence="19">
    <location>
        <begin position="331"/>
        <end position="353"/>
    </location>
</feature>
<evidence type="ECO:0000256" key="9">
    <source>
        <dbReference type="ARBA" id="ARBA00023040"/>
    </source>
</evidence>
<dbReference type="PANTHER" id="PTHR11309:SF35">
    <property type="entry name" value="PROTEIN SMOOTHENED"/>
    <property type="match status" value="1"/>
</dbReference>